<feature type="region of interest" description="Disordered" evidence="6">
    <location>
        <begin position="84"/>
        <end position="107"/>
    </location>
</feature>
<evidence type="ECO:0000256" key="1">
    <source>
        <dbReference type="ARBA" id="ARBA00004442"/>
    </source>
</evidence>
<dbReference type="Pfam" id="PF00691">
    <property type="entry name" value="OmpA"/>
    <property type="match status" value="1"/>
</dbReference>
<keyword evidence="4" id="KW-0998">Cell outer membrane</keyword>
<dbReference type="InterPro" id="IPR050330">
    <property type="entry name" value="Bact_OuterMem_StrucFunc"/>
</dbReference>
<comment type="caution">
    <text evidence="8">The sequence shown here is derived from an EMBL/GenBank/DDBJ whole genome shotgun (WGS) entry which is preliminary data.</text>
</comment>
<evidence type="ECO:0000256" key="4">
    <source>
        <dbReference type="ARBA" id="ARBA00023237"/>
    </source>
</evidence>
<dbReference type="PRINTS" id="PR01023">
    <property type="entry name" value="NAFLGMOTY"/>
</dbReference>
<proteinExistence type="predicted"/>
<protein>
    <submittedName>
        <fullName evidence="8">OmpA family protein</fullName>
    </submittedName>
</protein>
<sequence>MKTILSRGLMTALAFMLVAGCSSMTPFERAATCVVTGAAVGGGAGSMNEGRDAVKGAVGGALVGALVCAMIDDDDDNDGVSNMSDKCPGTPEYAPVDEKGCAKDSDGDGVADYRDQCPETPKGTPVNANGCPPDKPVVATVKDDDIDGVVNADDLCPGTPQGTKVDDKGCPKVQTIVLQGVNFEFDSANLTGQAESVLLDQAKVLEENPAIQISITGHTDSSGPDIYNKNLSLERAKSVRDFLVKSEIDASIFTVSGAGELEPVADNATRVGRSQNRRVELKIVRE</sequence>
<evidence type="ECO:0000313" key="9">
    <source>
        <dbReference type="Proteomes" id="UP001203338"/>
    </source>
</evidence>
<evidence type="ECO:0000313" key="8">
    <source>
        <dbReference type="EMBL" id="MCL6269074.1"/>
    </source>
</evidence>
<dbReference type="InterPro" id="IPR006665">
    <property type="entry name" value="OmpA-like"/>
</dbReference>
<dbReference type="PANTHER" id="PTHR30329:SF21">
    <property type="entry name" value="LIPOPROTEIN YIAD-RELATED"/>
    <property type="match status" value="1"/>
</dbReference>
<organism evidence="8 9">
    <name type="scientific">Parendozoicomonas callyspongiae</name>
    <dbReference type="NCBI Taxonomy" id="2942213"/>
    <lineage>
        <taxon>Bacteria</taxon>
        <taxon>Pseudomonadati</taxon>
        <taxon>Pseudomonadota</taxon>
        <taxon>Gammaproteobacteria</taxon>
        <taxon>Oceanospirillales</taxon>
        <taxon>Endozoicomonadaceae</taxon>
        <taxon>Parendozoicomonas</taxon>
    </lineage>
</organism>
<dbReference type="Gene3D" id="4.10.1080.10">
    <property type="entry name" value="TSP type-3 repeat"/>
    <property type="match status" value="1"/>
</dbReference>
<dbReference type="CDD" id="cd07185">
    <property type="entry name" value="OmpA_C-like"/>
    <property type="match status" value="1"/>
</dbReference>
<dbReference type="PROSITE" id="PS51123">
    <property type="entry name" value="OMPA_2"/>
    <property type="match status" value="1"/>
</dbReference>
<evidence type="ECO:0000256" key="5">
    <source>
        <dbReference type="PROSITE-ProRule" id="PRU00473"/>
    </source>
</evidence>
<evidence type="ECO:0000256" key="2">
    <source>
        <dbReference type="ARBA" id="ARBA00022729"/>
    </source>
</evidence>
<keyword evidence="3 5" id="KW-0472">Membrane</keyword>
<dbReference type="Gene3D" id="3.30.1330.60">
    <property type="entry name" value="OmpA-like domain"/>
    <property type="match status" value="1"/>
</dbReference>
<evidence type="ECO:0000259" key="7">
    <source>
        <dbReference type="PROSITE" id="PS51123"/>
    </source>
</evidence>
<reference evidence="8 9" key="1">
    <citation type="submission" date="2022-05" db="EMBL/GenBank/DDBJ databases">
        <authorList>
            <person name="Park J.-S."/>
        </authorList>
    </citation>
    <scope>NUCLEOTIDE SEQUENCE [LARGE SCALE GENOMIC DNA]</scope>
    <source>
        <strain evidence="8 9">2012CJ34-2</strain>
    </source>
</reference>
<dbReference type="PRINTS" id="PR01021">
    <property type="entry name" value="OMPADOMAIN"/>
</dbReference>
<keyword evidence="2" id="KW-0732">Signal</keyword>
<evidence type="ECO:0000256" key="6">
    <source>
        <dbReference type="SAM" id="MobiDB-lite"/>
    </source>
</evidence>
<dbReference type="SUPFAM" id="SSF103088">
    <property type="entry name" value="OmpA-like"/>
    <property type="match status" value="1"/>
</dbReference>
<dbReference type="PANTHER" id="PTHR30329">
    <property type="entry name" value="STATOR ELEMENT OF FLAGELLAR MOTOR COMPLEX"/>
    <property type="match status" value="1"/>
</dbReference>
<accession>A0ABT0PCH0</accession>
<dbReference type="EMBL" id="JAMFLX010000004">
    <property type="protein sequence ID" value="MCL6269074.1"/>
    <property type="molecule type" value="Genomic_DNA"/>
</dbReference>
<gene>
    <name evidence="8" type="ORF">M3P05_03845</name>
</gene>
<keyword evidence="9" id="KW-1185">Reference proteome</keyword>
<dbReference type="InterPro" id="IPR028974">
    <property type="entry name" value="TSP_type-3_rpt"/>
</dbReference>
<dbReference type="InterPro" id="IPR003367">
    <property type="entry name" value="Thrombospondin_3-like_rpt"/>
</dbReference>
<dbReference type="SUPFAM" id="SSF103647">
    <property type="entry name" value="TSP type-3 repeat"/>
    <property type="match status" value="1"/>
</dbReference>
<dbReference type="InterPro" id="IPR006664">
    <property type="entry name" value="OMP_bac"/>
</dbReference>
<name>A0ABT0PCH0_9GAMM</name>
<dbReference type="PROSITE" id="PS51257">
    <property type="entry name" value="PROKAR_LIPOPROTEIN"/>
    <property type="match status" value="1"/>
</dbReference>
<dbReference type="RefSeq" id="WP_249697930.1">
    <property type="nucleotide sequence ID" value="NZ_JAMFLX010000004.1"/>
</dbReference>
<dbReference type="Pfam" id="PF02412">
    <property type="entry name" value="TSP_3"/>
    <property type="match status" value="2"/>
</dbReference>
<dbReference type="Proteomes" id="UP001203338">
    <property type="component" value="Unassembled WGS sequence"/>
</dbReference>
<feature type="compositionally biased region" description="Basic and acidic residues" evidence="6">
    <location>
        <begin position="96"/>
        <end position="107"/>
    </location>
</feature>
<comment type="subcellular location">
    <subcellularLocation>
        <location evidence="1">Cell outer membrane</location>
    </subcellularLocation>
</comment>
<dbReference type="InterPro" id="IPR036737">
    <property type="entry name" value="OmpA-like_sf"/>
</dbReference>
<feature type="domain" description="OmpA-like" evidence="7">
    <location>
        <begin position="170"/>
        <end position="286"/>
    </location>
</feature>
<evidence type="ECO:0000256" key="3">
    <source>
        <dbReference type="ARBA" id="ARBA00023136"/>
    </source>
</evidence>